<feature type="transmembrane region" description="Helical" evidence="2">
    <location>
        <begin position="22"/>
        <end position="46"/>
    </location>
</feature>
<sequence>MHNQPGGAPPVFVDRTGRRRRITVVAGTAMGLGLLTSLGLILAGLFGDTSVPLPGWTDPKARPPAEAGIDGPDEFGRPAGPTARPTPVTGTAVPSPTATRTTAPAPAAPTVAPPPATDTVPGQGDERRTIKPSRTPGKPR</sequence>
<organism evidence="3 4">
    <name type="scientific">Micromonospora coxensis</name>
    <dbReference type="NCBI Taxonomy" id="356852"/>
    <lineage>
        <taxon>Bacteria</taxon>
        <taxon>Bacillati</taxon>
        <taxon>Actinomycetota</taxon>
        <taxon>Actinomycetes</taxon>
        <taxon>Micromonosporales</taxon>
        <taxon>Micromonosporaceae</taxon>
        <taxon>Micromonospora</taxon>
    </lineage>
</organism>
<keyword evidence="2" id="KW-1133">Transmembrane helix</keyword>
<name>A0A1C5IXI5_9ACTN</name>
<dbReference type="OrthoDB" id="3544131at2"/>
<dbReference type="RefSeq" id="WP_088976943.1">
    <property type="nucleotide sequence ID" value="NZ_LT607753.1"/>
</dbReference>
<evidence type="ECO:0000256" key="2">
    <source>
        <dbReference type="SAM" id="Phobius"/>
    </source>
</evidence>
<feature type="compositionally biased region" description="Low complexity" evidence="1">
    <location>
        <begin position="91"/>
        <end position="110"/>
    </location>
</feature>
<accession>A0A1C5IXI5</accession>
<keyword evidence="4" id="KW-1185">Reference proteome</keyword>
<proteinExistence type="predicted"/>
<dbReference type="EMBL" id="LT607753">
    <property type="protein sequence ID" value="SCG62496.1"/>
    <property type="molecule type" value="Genomic_DNA"/>
</dbReference>
<evidence type="ECO:0000313" key="3">
    <source>
        <dbReference type="EMBL" id="SCG62496.1"/>
    </source>
</evidence>
<keyword evidence="2" id="KW-0472">Membrane</keyword>
<dbReference type="AlphaFoldDB" id="A0A1C5IXI5"/>
<protein>
    <submittedName>
        <fullName evidence="3">Uncharacterized protein</fullName>
    </submittedName>
</protein>
<evidence type="ECO:0000313" key="4">
    <source>
        <dbReference type="Proteomes" id="UP000198215"/>
    </source>
</evidence>
<feature type="region of interest" description="Disordered" evidence="1">
    <location>
        <begin position="52"/>
        <end position="140"/>
    </location>
</feature>
<reference evidence="4" key="1">
    <citation type="submission" date="2016-06" db="EMBL/GenBank/DDBJ databases">
        <authorList>
            <person name="Varghese N."/>
            <person name="Submissions Spin"/>
        </authorList>
    </citation>
    <scope>NUCLEOTIDE SEQUENCE [LARGE SCALE GENOMIC DNA]</scope>
    <source>
        <strain evidence="4">DSM 45161</strain>
    </source>
</reference>
<evidence type="ECO:0000256" key="1">
    <source>
        <dbReference type="SAM" id="MobiDB-lite"/>
    </source>
</evidence>
<dbReference type="Proteomes" id="UP000198215">
    <property type="component" value="Chromosome I"/>
</dbReference>
<keyword evidence="2" id="KW-0812">Transmembrane</keyword>
<gene>
    <name evidence="3" type="ORF">GA0070614_3508</name>
</gene>